<dbReference type="AlphaFoldDB" id="A0A2Z4FQQ1"/>
<dbReference type="GO" id="GO:0006605">
    <property type="term" value="P:protein targeting"/>
    <property type="evidence" value="ECO:0007669"/>
    <property type="project" value="InterPro"/>
</dbReference>
<dbReference type="GO" id="GO:0005886">
    <property type="term" value="C:plasma membrane"/>
    <property type="evidence" value="ECO:0007669"/>
    <property type="project" value="UniProtKB-SubCell"/>
</dbReference>
<evidence type="ECO:0000256" key="3">
    <source>
        <dbReference type="ARBA" id="ARBA00022475"/>
    </source>
</evidence>
<dbReference type="EMBL" id="CP030032">
    <property type="protein sequence ID" value="AWV90984.1"/>
    <property type="molecule type" value="Genomic_DNA"/>
</dbReference>
<dbReference type="Proteomes" id="UP000249799">
    <property type="component" value="Chromosome"/>
</dbReference>
<dbReference type="Pfam" id="PF01311">
    <property type="entry name" value="Bac_export_1"/>
    <property type="match status" value="1"/>
</dbReference>
<dbReference type="PANTHER" id="PTHR30065:SF1">
    <property type="entry name" value="SURFACE PRESENTATION OF ANTIGENS PROTEIN SPAR"/>
    <property type="match status" value="1"/>
</dbReference>
<keyword evidence="3" id="KW-1003">Cell membrane</keyword>
<gene>
    <name evidence="7" type="ORF">DN745_17290</name>
</gene>
<proteinExistence type="inferred from homology"/>
<reference evidence="7 8" key="1">
    <citation type="submission" date="2018-06" db="EMBL/GenBank/DDBJ databases">
        <title>Lujinxingia sediminis gen. nov. sp. nov., a new facultative anaerobic member of the class Deltaproteobacteria, and proposal of Lujinxingaceae fam. nov.</title>
        <authorList>
            <person name="Guo L.-Y."/>
            <person name="Li C.-M."/>
            <person name="Wang S."/>
            <person name="Du Z.-J."/>
        </authorList>
    </citation>
    <scope>NUCLEOTIDE SEQUENCE [LARGE SCALE GENOMIC DNA]</scope>
    <source>
        <strain evidence="7 8">FA350</strain>
    </source>
</reference>
<comment type="similarity">
    <text evidence="2">Belongs to the FliR/MopE/SpaR family.</text>
</comment>
<dbReference type="KEGG" id="bsed:DN745_17290"/>
<evidence type="ECO:0000256" key="1">
    <source>
        <dbReference type="ARBA" id="ARBA00004651"/>
    </source>
</evidence>
<dbReference type="RefSeq" id="WP_111336824.1">
    <property type="nucleotide sequence ID" value="NZ_CP030032.1"/>
</dbReference>
<keyword evidence="8" id="KW-1185">Reference proteome</keyword>
<accession>A0A2Z4FQQ1</accession>
<name>A0A2Z4FQQ1_9DELT</name>
<organism evidence="7 8">
    <name type="scientific">Bradymonas sediminis</name>
    <dbReference type="NCBI Taxonomy" id="1548548"/>
    <lineage>
        <taxon>Bacteria</taxon>
        <taxon>Deltaproteobacteria</taxon>
        <taxon>Bradymonadales</taxon>
        <taxon>Bradymonadaceae</taxon>
        <taxon>Bradymonas</taxon>
    </lineage>
</organism>
<evidence type="ECO:0000256" key="4">
    <source>
        <dbReference type="ARBA" id="ARBA00022692"/>
    </source>
</evidence>
<keyword evidence="4" id="KW-0812">Transmembrane</keyword>
<keyword evidence="5" id="KW-1133">Transmembrane helix</keyword>
<sequence length="272" mass="29108">MWEFLTDQGVQRGIDQAILLAVLVSARMAPVVYLVPYLGGQAMPQQVKMGISIALTILVYPAVWQMGAAAALPAGSLHITALILKELVVGLMIGFIAALAFDAMRIAGQLIDGARGQTMATAMVPQLKSQESVSADLLYQLGVVVFLLSGGHRLFLAALVRSYVMLPPTRFPNFGENLQTITFGLVRLAADAITLGVLLAFPVVAAILLMNIMLALVNKTAPQINVFFLGMPIKAVLGVAILLVGLHVVIDRFLEDATLSVVHVLQLLELMQ</sequence>
<evidence type="ECO:0000256" key="2">
    <source>
        <dbReference type="ARBA" id="ARBA00009772"/>
    </source>
</evidence>
<evidence type="ECO:0000256" key="6">
    <source>
        <dbReference type="ARBA" id="ARBA00023136"/>
    </source>
</evidence>
<evidence type="ECO:0000313" key="8">
    <source>
        <dbReference type="Proteomes" id="UP000249799"/>
    </source>
</evidence>
<evidence type="ECO:0000313" key="7">
    <source>
        <dbReference type="EMBL" id="AWV90984.1"/>
    </source>
</evidence>
<dbReference type="PRINTS" id="PR00953">
    <property type="entry name" value="TYPE3IMRPROT"/>
</dbReference>
<dbReference type="PANTHER" id="PTHR30065">
    <property type="entry name" value="FLAGELLAR BIOSYNTHETIC PROTEIN FLIR"/>
    <property type="match status" value="1"/>
</dbReference>
<comment type="subcellular location">
    <subcellularLocation>
        <location evidence="1">Cell membrane</location>
        <topology evidence="1">Multi-pass membrane protein</topology>
    </subcellularLocation>
</comment>
<keyword evidence="6" id="KW-0472">Membrane</keyword>
<dbReference type="OrthoDB" id="9797790at2"/>
<protein>
    <submittedName>
        <fullName evidence="7">Uncharacterized protein</fullName>
    </submittedName>
</protein>
<dbReference type="InterPro" id="IPR002010">
    <property type="entry name" value="T3SS_IM_R"/>
</dbReference>
<evidence type="ECO:0000256" key="5">
    <source>
        <dbReference type="ARBA" id="ARBA00022989"/>
    </source>
</evidence>